<sequence>MESGSEEGRVPPWPPDQNALPPSPTGDAPVVIRELKRDVRLLMGFRERVLHSFPHLSSPPSPSPAGPGPPASPARCSSLSRFSTARFGRHGSSPYHHTGDSEVEETSDEMEGAWGESGSGKRYRVHRKRRMAHPVVPDSGFSTETKDNTSSSTERNHVYSDRHLLSSHCACASAAPPSTAAATVIGDDVRWARESSGERLEAQDELLDLLDAIHRKGVRLRRDLDEYMANRNEEKSSPVIYEGLVLVQKQRGR</sequence>
<proteinExistence type="predicted"/>
<feature type="compositionally biased region" description="Pro residues" evidence="1">
    <location>
        <begin position="57"/>
        <end position="72"/>
    </location>
</feature>
<evidence type="ECO:0000256" key="1">
    <source>
        <dbReference type="SAM" id="MobiDB-lite"/>
    </source>
</evidence>
<accession>A0A7R8W7F4</accession>
<protein>
    <submittedName>
        <fullName evidence="2">Uncharacterized protein</fullName>
    </submittedName>
</protein>
<feature type="region of interest" description="Disordered" evidence="1">
    <location>
        <begin position="1"/>
        <end position="30"/>
    </location>
</feature>
<evidence type="ECO:0000313" key="2">
    <source>
        <dbReference type="EMBL" id="CAD7225202.1"/>
    </source>
</evidence>
<feature type="compositionally biased region" description="Acidic residues" evidence="1">
    <location>
        <begin position="101"/>
        <end position="111"/>
    </location>
</feature>
<reference evidence="2" key="1">
    <citation type="submission" date="2020-11" db="EMBL/GenBank/DDBJ databases">
        <authorList>
            <person name="Tran Van P."/>
        </authorList>
    </citation>
    <scope>NUCLEOTIDE SEQUENCE</scope>
</reference>
<feature type="compositionally biased region" description="Polar residues" evidence="1">
    <location>
        <begin position="140"/>
        <end position="153"/>
    </location>
</feature>
<dbReference type="AlphaFoldDB" id="A0A7R8W7F4"/>
<gene>
    <name evidence="2" type="ORF">CTOB1V02_LOCUS3148</name>
</gene>
<name>A0A7R8W7F4_9CRUS</name>
<organism evidence="2">
    <name type="scientific">Cyprideis torosa</name>
    <dbReference type="NCBI Taxonomy" id="163714"/>
    <lineage>
        <taxon>Eukaryota</taxon>
        <taxon>Metazoa</taxon>
        <taxon>Ecdysozoa</taxon>
        <taxon>Arthropoda</taxon>
        <taxon>Crustacea</taxon>
        <taxon>Oligostraca</taxon>
        <taxon>Ostracoda</taxon>
        <taxon>Podocopa</taxon>
        <taxon>Podocopida</taxon>
        <taxon>Cytherocopina</taxon>
        <taxon>Cytheroidea</taxon>
        <taxon>Cytherideidae</taxon>
        <taxon>Cyprideis</taxon>
    </lineage>
</organism>
<dbReference type="EMBL" id="OB660522">
    <property type="protein sequence ID" value="CAD7225202.1"/>
    <property type="molecule type" value="Genomic_DNA"/>
</dbReference>
<feature type="compositionally biased region" description="Basic residues" evidence="1">
    <location>
        <begin position="121"/>
        <end position="132"/>
    </location>
</feature>
<feature type="region of interest" description="Disordered" evidence="1">
    <location>
        <begin position="52"/>
        <end position="155"/>
    </location>
</feature>